<dbReference type="InterPro" id="IPR036883">
    <property type="entry name" value="PDCD5-like_sf"/>
</dbReference>
<comment type="similarity">
    <text evidence="1">Belongs to the PDCD5 family.</text>
</comment>
<dbReference type="AlphaFoldDB" id="A0A075G992"/>
<dbReference type="Gene3D" id="1.10.8.140">
    <property type="entry name" value="PDCD5-like"/>
    <property type="match status" value="1"/>
</dbReference>
<evidence type="ECO:0000313" key="3">
    <source>
        <dbReference type="EMBL" id="AIF00244.1"/>
    </source>
</evidence>
<evidence type="ECO:0008006" key="4">
    <source>
        <dbReference type="Google" id="ProtNLM"/>
    </source>
</evidence>
<feature type="compositionally biased region" description="Basic and acidic residues" evidence="2">
    <location>
        <begin position="24"/>
        <end position="41"/>
    </location>
</feature>
<reference evidence="3" key="1">
    <citation type="journal article" date="2014" name="Genome Biol. Evol.">
        <title>Pangenome evidence for extensive interdomain horizontal transfer affecting lineage core and shell genes in uncultured planktonic thaumarchaeota and euryarchaeota.</title>
        <authorList>
            <person name="Deschamps P."/>
            <person name="Zivanovic Y."/>
            <person name="Moreira D."/>
            <person name="Rodriguez-Valera F."/>
            <person name="Lopez-Garcia P."/>
        </authorList>
    </citation>
    <scope>NUCLEOTIDE SEQUENCE</scope>
</reference>
<name>A0A075G992_9ARCH</name>
<protein>
    <recommendedName>
        <fullName evidence="4">Double-stranded DNA-binding protein</fullName>
    </recommendedName>
</protein>
<dbReference type="EMBL" id="KF900585">
    <property type="protein sequence ID" value="AIF00244.1"/>
    <property type="molecule type" value="Genomic_DNA"/>
</dbReference>
<evidence type="ECO:0000256" key="1">
    <source>
        <dbReference type="ARBA" id="ARBA00010490"/>
    </source>
</evidence>
<feature type="region of interest" description="Disordered" evidence="2">
    <location>
        <begin position="1"/>
        <end position="41"/>
    </location>
</feature>
<dbReference type="InterPro" id="IPR002836">
    <property type="entry name" value="PDCD5-like"/>
</dbReference>
<proteinExistence type="inferred from homology"/>
<sequence>MSEDDSELQRLQAKRLAEMQKNISSRDDSVETPEPSKEKTVNPRDILIKQLGFRGLEVLTNAESQFPNETKMIIDKLYELIKNGEITENLDGGKLLGLFRSIGLNVRMDTKINIQQDGKFVSLTDKLSNKSKDDVE</sequence>
<evidence type="ECO:0000256" key="2">
    <source>
        <dbReference type="SAM" id="MobiDB-lite"/>
    </source>
</evidence>
<dbReference type="Pfam" id="PF01984">
    <property type="entry name" value="dsDNA_bind"/>
    <property type="match status" value="1"/>
</dbReference>
<dbReference type="GO" id="GO:0003677">
    <property type="term" value="F:DNA binding"/>
    <property type="evidence" value="ECO:0007669"/>
    <property type="project" value="InterPro"/>
</dbReference>
<accession>A0A075G992</accession>
<organism evidence="3">
    <name type="scientific">uncultured marine thaumarchaeote KM3_12_F11</name>
    <dbReference type="NCBI Taxonomy" id="1455999"/>
    <lineage>
        <taxon>Archaea</taxon>
        <taxon>Nitrososphaerota</taxon>
        <taxon>environmental samples</taxon>
    </lineage>
</organism>